<sequence length="115" mass="11691">MRPLPRPLQALVTWAVILPLSLGVSALTAPMTAGWPDVARTALVITVVVPLAVFWAVPLLARAVQRMRGTPAAVIAASCPAPGLAGKPSTTSACATNPDQASGRGAGHLHSPSQV</sequence>
<keyword evidence="2" id="KW-0472">Membrane</keyword>
<feature type="region of interest" description="Disordered" evidence="1">
    <location>
        <begin position="84"/>
        <end position="115"/>
    </location>
</feature>
<accession>A0ABU1I2S5</accession>
<keyword evidence="4" id="KW-1185">Reference proteome</keyword>
<dbReference type="EMBL" id="JAVIZA010000001">
    <property type="protein sequence ID" value="MDR6168187.1"/>
    <property type="molecule type" value="Genomic_DNA"/>
</dbReference>
<reference evidence="3 4" key="1">
    <citation type="submission" date="2023-08" db="EMBL/GenBank/DDBJ databases">
        <title>Functional and genomic diversity of the sorghum phyllosphere microbiome.</title>
        <authorList>
            <person name="Shade A."/>
        </authorList>
    </citation>
    <scope>NUCLEOTIDE SEQUENCE [LARGE SCALE GENOMIC DNA]</scope>
    <source>
        <strain evidence="3 4">SORGH_AS_0919</strain>
    </source>
</reference>
<organism evidence="3 4">
    <name type="scientific">Microbacterium paludicola</name>
    <dbReference type="NCBI Taxonomy" id="300019"/>
    <lineage>
        <taxon>Bacteria</taxon>
        <taxon>Bacillati</taxon>
        <taxon>Actinomycetota</taxon>
        <taxon>Actinomycetes</taxon>
        <taxon>Micrococcales</taxon>
        <taxon>Microbacteriaceae</taxon>
        <taxon>Microbacterium</taxon>
    </lineage>
</organism>
<keyword evidence="2" id="KW-0812">Transmembrane</keyword>
<gene>
    <name evidence="3" type="ORF">QE367_002391</name>
</gene>
<feature type="transmembrane region" description="Helical" evidence="2">
    <location>
        <begin position="42"/>
        <end position="61"/>
    </location>
</feature>
<comment type="caution">
    <text evidence="3">The sequence shown here is derived from an EMBL/GenBank/DDBJ whole genome shotgun (WGS) entry which is preliminary data.</text>
</comment>
<protein>
    <submittedName>
        <fullName evidence="3">Uncharacterized protein</fullName>
    </submittedName>
</protein>
<keyword evidence="2" id="KW-1133">Transmembrane helix</keyword>
<feature type="compositionally biased region" description="Polar residues" evidence="1">
    <location>
        <begin position="88"/>
        <end position="100"/>
    </location>
</feature>
<name>A0ABU1I2S5_9MICO</name>
<proteinExistence type="predicted"/>
<evidence type="ECO:0000256" key="1">
    <source>
        <dbReference type="SAM" id="MobiDB-lite"/>
    </source>
</evidence>
<evidence type="ECO:0000313" key="3">
    <source>
        <dbReference type="EMBL" id="MDR6168187.1"/>
    </source>
</evidence>
<evidence type="ECO:0000313" key="4">
    <source>
        <dbReference type="Proteomes" id="UP001260188"/>
    </source>
</evidence>
<dbReference type="Proteomes" id="UP001260188">
    <property type="component" value="Unassembled WGS sequence"/>
</dbReference>
<evidence type="ECO:0000256" key="2">
    <source>
        <dbReference type="SAM" id="Phobius"/>
    </source>
</evidence>
<dbReference type="RefSeq" id="WP_064955145.1">
    <property type="nucleotide sequence ID" value="NZ_JAVIZA010000001.1"/>
</dbReference>